<sequence>MLAVCGSLKHLDLSENRIDRGRRCCTELFTRHRAFEWCPGLWRHRCRCPRQQCRLGDYLSPLRFKDLNSKGMPINHHHHRALRCADSIKIKLGRIKVSDQASTELCKLFIKNLSAWQRIDVFWDIQSVADFANVLKQCGGLEEFTVPAFGRPQKLLEGSANLPRLEAAVEHLIETLTLTDNVRVLRVMNTGHVGNAEVLSNYLVRTRTLRKLKFMYGSLRGWNIPVFMEALSMNKSLVELDFGDADEKFL</sequence>
<gene>
    <name evidence="1" type="ORF">HPB49_020411</name>
</gene>
<proteinExistence type="predicted"/>
<dbReference type="Proteomes" id="UP000821865">
    <property type="component" value="Chromosome 6"/>
</dbReference>
<evidence type="ECO:0000313" key="2">
    <source>
        <dbReference type="Proteomes" id="UP000821865"/>
    </source>
</evidence>
<dbReference type="EMBL" id="CM023475">
    <property type="protein sequence ID" value="KAH7946105.1"/>
    <property type="molecule type" value="Genomic_DNA"/>
</dbReference>
<keyword evidence="2" id="KW-1185">Reference proteome</keyword>
<accession>A0ACB8CMN2</accession>
<evidence type="ECO:0000313" key="1">
    <source>
        <dbReference type="EMBL" id="KAH7946105.1"/>
    </source>
</evidence>
<reference evidence="1" key="1">
    <citation type="submission" date="2020-05" db="EMBL/GenBank/DDBJ databases">
        <title>Large-scale comparative analyses of tick genomes elucidate their genetic diversity and vector capacities.</title>
        <authorList>
            <person name="Jia N."/>
            <person name="Wang J."/>
            <person name="Shi W."/>
            <person name="Du L."/>
            <person name="Sun Y."/>
            <person name="Zhan W."/>
            <person name="Jiang J."/>
            <person name="Wang Q."/>
            <person name="Zhang B."/>
            <person name="Ji P."/>
            <person name="Sakyi L.B."/>
            <person name="Cui X."/>
            <person name="Yuan T."/>
            <person name="Jiang B."/>
            <person name="Yang W."/>
            <person name="Lam T.T.-Y."/>
            <person name="Chang Q."/>
            <person name="Ding S."/>
            <person name="Wang X."/>
            <person name="Zhu J."/>
            <person name="Ruan X."/>
            <person name="Zhao L."/>
            <person name="Wei J."/>
            <person name="Que T."/>
            <person name="Du C."/>
            <person name="Cheng J."/>
            <person name="Dai P."/>
            <person name="Han X."/>
            <person name="Huang E."/>
            <person name="Gao Y."/>
            <person name="Liu J."/>
            <person name="Shao H."/>
            <person name="Ye R."/>
            <person name="Li L."/>
            <person name="Wei W."/>
            <person name="Wang X."/>
            <person name="Wang C."/>
            <person name="Yang T."/>
            <person name="Huo Q."/>
            <person name="Li W."/>
            <person name="Guo W."/>
            <person name="Chen H."/>
            <person name="Zhou L."/>
            <person name="Ni X."/>
            <person name="Tian J."/>
            <person name="Zhou Y."/>
            <person name="Sheng Y."/>
            <person name="Liu T."/>
            <person name="Pan Y."/>
            <person name="Xia L."/>
            <person name="Li J."/>
            <person name="Zhao F."/>
            <person name="Cao W."/>
        </authorList>
    </citation>
    <scope>NUCLEOTIDE SEQUENCE</scope>
    <source>
        <strain evidence="1">Dsil-2018</strain>
    </source>
</reference>
<protein>
    <submittedName>
        <fullName evidence="1">Uncharacterized protein</fullName>
    </submittedName>
</protein>
<comment type="caution">
    <text evidence="1">The sequence shown here is derived from an EMBL/GenBank/DDBJ whole genome shotgun (WGS) entry which is preliminary data.</text>
</comment>
<name>A0ACB8CMN2_DERSI</name>
<organism evidence="1 2">
    <name type="scientific">Dermacentor silvarum</name>
    <name type="common">Tick</name>
    <dbReference type="NCBI Taxonomy" id="543639"/>
    <lineage>
        <taxon>Eukaryota</taxon>
        <taxon>Metazoa</taxon>
        <taxon>Ecdysozoa</taxon>
        <taxon>Arthropoda</taxon>
        <taxon>Chelicerata</taxon>
        <taxon>Arachnida</taxon>
        <taxon>Acari</taxon>
        <taxon>Parasitiformes</taxon>
        <taxon>Ixodida</taxon>
        <taxon>Ixodoidea</taxon>
        <taxon>Ixodidae</taxon>
        <taxon>Rhipicephalinae</taxon>
        <taxon>Dermacentor</taxon>
    </lineage>
</organism>